<dbReference type="EC" id="3.5.4.19" evidence="3"/>
<dbReference type="InterPro" id="IPR026660">
    <property type="entry name" value="PRA-CH"/>
</dbReference>
<dbReference type="GO" id="GO:0000105">
    <property type="term" value="P:L-histidine biosynthetic process"/>
    <property type="evidence" value="ECO:0007669"/>
    <property type="project" value="UniProtKB-UniPathway"/>
</dbReference>
<comment type="catalytic activity">
    <reaction evidence="1">
        <text>1-(5-phospho-beta-D-ribosyl)-5'-AMP + H2O = 1-(5-phospho-beta-D-ribosyl)-5-[(5-phospho-beta-D-ribosylamino)methylideneamino]imidazole-4-carboxamide</text>
        <dbReference type="Rhea" id="RHEA:20049"/>
        <dbReference type="ChEBI" id="CHEBI:15377"/>
        <dbReference type="ChEBI" id="CHEBI:58435"/>
        <dbReference type="ChEBI" id="CHEBI:59457"/>
        <dbReference type="EC" id="3.5.4.19"/>
    </reaction>
</comment>
<evidence type="ECO:0000256" key="1">
    <source>
        <dbReference type="ARBA" id="ARBA00000024"/>
    </source>
</evidence>
<evidence type="ECO:0000259" key="9">
    <source>
        <dbReference type="Pfam" id="PF01502"/>
    </source>
</evidence>
<dbReference type="NCBIfam" id="NF000768">
    <property type="entry name" value="PRK00051.1"/>
    <property type="match status" value="1"/>
</dbReference>
<dbReference type="InterPro" id="IPR002496">
    <property type="entry name" value="PRib_AMP_CycHydrolase_dom"/>
</dbReference>
<evidence type="ECO:0000256" key="3">
    <source>
        <dbReference type="ARBA" id="ARBA00012721"/>
    </source>
</evidence>
<evidence type="ECO:0000256" key="8">
    <source>
        <dbReference type="ARBA" id="ARBA00023102"/>
    </source>
</evidence>
<gene>
    <name evidence="10" type="ORF">LCGC14_0002360</name>
</gene>
<dbReference type="Gene3D" id="3.10.20.810">
    <property type="entry name" value="Phosphoribosyl-AMP cyclohydrolase"/>
    <property type="match status" value="1"/>
</dbReference>
<sequence length="139" mass="15720">MSHTAWLDQIKWNNDGLVPVVTQDSQTRRLLTHAWINREALALTLAEGRAVYWSRSRQKIWRKGEESGNVQRIHDILLDCDGDTVCYLVEQVGGIACHTGRESCFYQTLTTVDGETSWQTTDPVLKDPSVMYGSPAKQP</sequence>
<dbReference type="SUPFAM" id="SSF141734">
    <property type="entry name" value="HisI-like"/>
    <property type="match status" value="1"/>
</dbReference>
<accession>A0A0F9YIW2</accession>
<protein>
    <recommendedName>
        <fullName evidence="4">Histidine biosynthesis bifunctional protein HisIE</fullName>
        <ecNumber evidence="3">3.5.4.19</ecNumber>
    </recommendedName>
</protein>
<proteinExistence type="inferred from homology"/>
<dbReference type="PANTHER" id="PTHR42945:SF1">
    <property type="entry name" value="HISTIDINE BIOSYNTHESIS BIFUNCTIONAL PROTEIN HIS7"/>
    <property type="match status" value="1"/>
</dbReference>
<dbReference type="InterPro" id="IPR038019">
    <property type="entry name" value="PRib_AMP_CycHydrolase_sf"/>
</dbReference>
<reference evidence="10" key="1">
    <citation type="journal article" date="2015" name="Nature">
        <title>Complex archaea that bridge the gap between prokaryotes and eukaryotes.</title>
        <authorList>
            <person name="Spang A."/>
            <person name="Saw J.H."/>
            <person name="Jorgensen S.L."/>
            <person name="Zaremba-Niedzwiedzka K."/>
            <person name="Martijn J."/>
            <person name="Lind A.E."/>
            <person name="van Eijk R."/>
            <person name="Schleper C."/>
            <person name="Guy L."/>
            <person name="Ettema T.J."/>
        </authorList>
    </citation>
    <scope>NUCLEOTIDE SEQUENCE</scope>
</reference>
<dbReference type="FunFam" id="3.10.20.810:FF:000001">
    <property type="entry name" value="Histidine biosynthesis bifunctional protein HisIE"/>
    <property type="match status" value="1"/>
</dbReference>
<evidence type="ECO:0000256" key="2">
    <source>
        <dbReference type="ARBA" id="ARBA00005169"/>
    </source>
</evidence>
<dbReference type="Pfam" id="PF01502">
    <property type="entry name" value="PRA-CH"/>
    <property type="match status" value="1"/>
</dbReference>
<keyword evidence="8" id="KW-0368">Histidine biosynthesis</keyword>
<evidence type="ECO:0000313" key="10">
    <source>
        <dbReference type="EMBL" id="KKO12227.1"/>
    </source>
</evidence>
<dbReference type="UniPathway" id="UPA00031">
    <property type="reaction ID" value="UER00008"/>
</dbReference>
<name>A0A0F9YIW2_9ZZZZ</name>
<keyword evidence="5" id="KW-0963">Cytoplasm</keyword>
<dbReference type="HAMAP" id="MF_01021">
    <property type="entry name" value="HisI"/>
    <property type="match status" value="1"/>
</dbReference>
<dbReference type="GO" id="GO:0004636">
    <property type="term" value="F:phosphoribosyl-ATP diphosphatase activity"/>
    <property type="evidence" value="ECO:0007669"/>
    <property type="project" value="UniProtKB-ARBA"/>
</dbReference>
<evidence type="ECO:0000256" key="7">
    <source>
        <dbReference type="ARBA" id="ARBA00022801"/>
    </source>
</evidence>
<dbReference type="EMBL" id="LAZR01000001">
    <property type="protein sequence ID" value="KKO12227.1"/>
    <property type="molecule type" value="Genomic_DNA"/>
</dbReference>
<dbReference type="AlphaFoldDB" id="A0A0F9YIW2"/>
<comment type="caution">
    <text evidence="10">The sequence shown here is derived from an EMBL/GenBank/DDBJ whole genome shotgun (WGS) entry which is preliminary data.</text>
</comment>
<keyword evidence="6" id="KW-0028">Amino-acid biosynthesis</keyword>
<evidence type="ECO:0000256" key="5">
    <source>
        <dbReference type="ARBA" id="ARBA00022490"/>
    </source>
</evidence>
<evidence type="ECO:0000256" key="6">
    <source>
        <dbReference type="ARBA" id="ARBA00022605"/>
    </source>
</evidence>
<keyword evidence="7" id="KW-0378">Hydrolase</keyword>
<comment type="pathway">
    <text evidence="2">Amino-acid biosynthesis; L-histidine biosynthesis; L-histidine from 5-phospho-alpha-D-ribose 1-diphosphate: step 3/9.</text>
</comment>
<feature type="domain" description="Phosphoribosyl-AMP cyclohydrolase" evidence="9">
    <location>
        <begin position="34"/>
        <end position="106"/>
    </location>
</feature>
<evidence type="ECO:0000256" key="4">
    <source>
        <dbReference type="ARBA" id="ARBA00017720"/>
    </source>
</evidence>
<organism evidence="10">
    <name type="scientific">marine sediment metagenome</name>
    <dbReference type="NCBI Taxonomy" id="412755"/>
    <lineage>
        <taxon>unclassified sequences</taxon>
        <taxon>metagenomes</taxon>
        <taxon>ecological metagenomes</taxon>
    </lineage>
</organism>
<dbReference type="GO" id="GO:0004635">
    <property type="term" value="F:phosphoribosyl-AMP cyclohydrolase activity"/>
    <property type="evidence" value="ECO:0007669"/>
    <property type="project" value="UniProtKB-EC"/>
</dbReference>
<dbReference type="PANTHER" id="PTHR42945">
    <property type="entry name" value="HISTIDINE BIOSYNTHESIS BIFUNCTIONAL PROTEIN"/>
    <property type="match status" value="1"/>
</dbReference>